<keyword evidence="9" id="KW-1185">Reference proteome</keyword>
<keyword evidence="2 6" id="KW-0812">Transmembrane</keyword>
<feature type="compositionally biased region" description="Basic residues" evidence="5">
    <location>
        <begin position="49"/>
        <end position="58"/>
    </location>
</feature>
<dbReference type="GO" id="GO:0016020">
    <property type="term" value="C:membrane"/>
    <property type="evidence" value="ECO:0007669"/>
    <property type="project" value="UniProtKB-SubCell"/>
</dbReference>
<reference evidence="8" key="1">
    <citation type="submission" date="2023-03" db="EMBL/GenBank/DDBJ databases">
        <title>Massive genome expansion in bonnet fungi (Mycena s.s.) driven by repeated elements and novel gene families across ecological guilds.</title>
        <authorList>
            <consortium name="Lawrence Berkeley National Laboratory"/>
            <person name="Harder C.B."/>
            <person name="Miyauchi S."/>
            <person name="Viragh M."/>
            <person name="Kuo A."/>
            <person name="Thoen E."/>
            <person name="Andreopoulos B."/>
            <person name="Lu D."/>
            <person name="Skrede I."/>
            <person name="Drula E."/>
            <person name="Henrissat B."/>
            <person name="Morin E."/>
            <person name="Kohler A."/>
            <person name="Barry K."/>
            <person name="LaButti K."/>
            <person name="Morin E."/>
            <person name="Salamov A."/>
            <person name="Lipzen A."/>
            <person name="Mereny Z."/>
            <person name="Hegedus B."/>
            <person name="Baldrian P."/>
            <person name="Stursova M."/>
            <person name="Weitz H."/>
            <person name="Taylor A."/>
            <person name="Grigoriev I.V."/>
            <person name="Nagy L.G."/>
            <person name="Martin F."/>
            <person name="Kauserud H."/>
        </authorList>
    </citation>
    <scope>NUCLEOTIDE SEQUENCE</scope>
    <source>
        <strain evidence="8">CBHHK002</strain>
    </source>
</reference>
<evidence type="ECO:0000256" key="4">
    <source>
        <dbReference type="ARBA" id="ARBA00023136"/>
    </source>
</evidence>
<feature type="transmembrane region" description="Helical" evidence="6">
    <location>
        <begin position="414"/>
        <end position="437"/>
    </location>
</feature>
<gene>
    <name evidence="8" type="ORF">DFH08DRAFT_969382</name>
</gene>
<evidence type="ECO:0000256" key="5">
    <source>
        <dbReference type="SAM" id="MobiDB-lite"/>
    </source>
</evidence>
<evidence type="ECO:0000259" key="7">
    <source>
        <dbReference type="Pfam" id="PF01490"/>
    </source>
</evidence>
<dbReference type="Pfam" id="PF01490">
    <property type="entry name" value="Aa_trans"/>
    <property type="match status" value="1"/>
</dbReference>
<evidence type="ECO:0000256" key="2">
    <source>
        <dbReference type="ARBA" id="ARBA00022692"/>
    </source>
</evidence>
<evidence type="ECO:0000313" key="8">
    <source>
        <dbReference type="EMBL" id="KAJ7323314.1"/>
    </source>
</evidence>
<keyword evidence="3 6" id="KW-1133">Transmembrane helix</keyword>
<dbReference type="AlphaFoldDB" id="A0AAD7EI97"/>
<feature type="region of interest" description="Disordered" evidence="5">
    <location>
        <begin position="43"/>
        <end position="67"/>
    </location>
</feature>
<organism evidence="8 9">
    <name type="scientific">Mycena albidolilacea</name>
    <dbReference type="NCBI Taxonomy" id="1033008"/>
    <lineage>
        <taxon>Eukaryota</taxon>
        <taxon>Fungi</taxon>
        <taxon>Dikarya</taxon>
        <taxon>Basidiomycota</taxon>
        <taxon>Agaricomycotina</taxon>
        <taxon>Agaricomycetes</taxon>
        <taxon>Agaricomycetidae</taxon>
        <taxon>Agaricales</taxon>
        <taxon>Marasmiineae</taxon>
        <taxon>Mycenaceae</taxon>
        <taxon>Mycena</taxon>
    </lineage>
</organism>
<evidence type="ECO:0000313" key="9">
    <source>
        <dbReference type="Proteomes" id="UP001218218"/>
    </source>
</evidence>
<proteinExistence type="predicted"/>
<evidence type="ECO:0000256" key="6">
    <source>
        <dbReference type="SAM" id="Phobius"/>
    </source>
</evidence>
<comment type="caution">
    <text evidence="8">The sequence shown here is derived from an EMBL/GenBank/DDBJ whole genome shotgun (WGS) entry which is preliminary data.</text>
</comment>
<accession>A0AAD7EI97</accession>
<evidence type="ECO:0000256" key="3">
    <source>
        <dbReference type="ARBA" id="ARBA00022989"/>
    </source>
</evidence>
<name>A0AAD7EI97_9AGAR</name>
<feature type="transmembrane region" description="Helical" evidence="6">
    <location>
        <begin position="335"/>
        <end position="353"/>
    </location>
</feature>
<dbReference type="Proteomes" id="UP001218218">
    <property type="component" value="Unassembled WGS sequence"/>
</dbReference>
<dbReference type="InterPro" id="IPR013057">
    <property type="entry name" value="AA_transpt_TM"/>
</dbReference>
<feature type="domain" description="Amino acid transporter transmembrane" evidence="7">
    <location>
        <begin position="334"/>
        <end position="441"/>
    </location>
</feature>
<dbReference type="EMBL" id="JARIHO010000047">
    <property type="protein sequence ID" value="KAJ7323314.1"/>
    <property type="molecule type" value="Genomic_DNA"/>
</dbReference>
<feature type="transmembrane region" description="Helical" evidence="6">
    <location>
        <begin position="381"/>
        <end position="402"/>
    </location>
</feature>
<keyword evidence="4 6" id="KW-0472">Membrane</keyword>
<protein>
    <recommendedName>
        <fullName evidence="7">Amino acid transporter transmembrane domain-containing protein</fullName>
    </recommendedName>
</protein>
<evidence type="ECO:0000256" key="1">
    <source>
        <dbReference type="ARBA" id="ARBA00004370"/>
    </source>
</evidence>
<comment type="subcellular location">
    <subcellularLocation>
        <location evidence="1">Membrane</location>
    </subcellularLocation>
</comment>
<sequence>MLPHRVAPLVPSRVYFAEGPRIVLRAFRLGLPPAHCRHARPATALSAPIRRRSTRRAAPKGSSGVSHRTSFSFLFGSLTWAQHCSRPHAFPANFVAPSAAEIETIMHARPATTLWLPLPLRSRVRLPAYSTTALSQRHARPSHASAPLHTCHVITAPPPHRHYTLAPSQPCPSRPLPRCCVFSPRPSHPASTPLPRPPVRCHACSVKPSPESASPRVVRMSAALATPFCPASTCATPRTLFGTPVSLCAHRTVVSFTAGRAVPFRLHPHMLRILVPVSTHPSQSMYTPAPLARVLPALPPCMPAPDSPPPRTRLIPFFPASSCARLCAPACPSRYTSILGILSTILVVIVILVDGVTTTESPGSLWSPADTSFGIDNRNHLGIAFGLFMAGLSSHAAIFSLARDMTDPREFNTMIDWVLVAATSIYALIGCTGYLMFWKSVCQEHHL</sequence>